<evidence type="ECO:0000256" key="3">
    <source>
        <dbReference type="ARBA" id="ARBA00023163"/>
    </source>
</evidence>
<dbReference type="InterPro" id="IPR000835">
    <property type="entry name" value="HTH_MarR-typ"/>
</dbReference>
<keyword evidence="2" id="KW-0238">DNA-binding</keyword>
<protein>
    <submittedName>
        <fullName evidence="5">MarR family transcriptional regulator</fullName>
    </submittedName>
</protein>
<evidence type="ECO:0000256" key="1">
    <source>
        <dbReference type="ARBA" id="ARBA00023015"/>
    </source>
</evidence>
<dbReference type="SMART" id="SM00347">
    <property type="entry name" value="HTH_MARR"/>
    <property type="match status" value="1"/>
</dbReference>
<dbReference type="Pfam" id="PF01047">
    <property type="entry name" value="MarR"/>
    <property type="match status" value="1"/>
</dbReference>
<dbReference type="PROSITE" id="PS01117">
    <property type="entry name" value="HTH_MARR_1"/>
    <property type="match status" value="1"/>
</dbReference>
<keyword evidence="1" id="KW-0805">Transcription regulation</keyword>
<reference evidence="5 6" key="1">
    <citation type="submission" date="2021-08" db="EMBL/GenBank/DDBJ databases">
        <authorList>
            <person name="Ping M."/>
        </authorList>
    </citation>
    <scope>NUCLEOTIDE SEQUENCE [LARGE SCALE GENOMIC DNA]</scope>
    <source>
        <strain evidence="5 6">MG28</strain>
    </source>
</reference>
<dbReference type="PANTHER" id="PTHR33164:SF107">
    <property type="entry name" value="TRANSCRIPTIONAL REGULATORY PROTEIN"/>
    <property type="match status" value="1"/>
</dbReference>
<dbReference type="InterPro" id="IPR039422">
    <property type="entry name" value="MarR/SlyA-like"/>
</dbReference>
<proteinExistence type="predicted"/>
<dbReference type="InterPro" id="IPR036388">
    <property type="entry name" value="WH-like_DNA-bd_sf"/>
</dbReference>
<dbReference type="InterPro" id="IPR036390">
    <property type="entry name" value="WH_DNA-bd_sf"/>
</dbReference>
<gene>
    <name evidence="5" type="ORF">K1J60_08780</name>
</gene>
<dbReference type="RefSeq" id="WP_220645694.1">
    <property type="nucleotide sequence ID" value="NZ_CP080647.1"/>
</dbReference>
<dbReference type="SUPFAM" id="SSF46785">
    <property type="entry name" value="Winged helix' DNA-binding domain"/>
    <property type="match status" value="1"/>
</dbReference>
<dbReference type="Gene3D" id="1.10.10.10">
    <property type="entry name" value="Winged helix-like DNA-binding domain superfamily/Winged helix DNA-binding domain"/>
    <property type="match status" value="1"/>
</dbReference>
<organism evidence="5 6">
    <name type="scientific">Streptomyces akebiae</name>
    <dbReference type="NCBI Taxonomy" id="2865673"/>
    <lineage>
        <taxon>Bacteria</taxon>
        <taxon>Bacillati</taxon>
        <taxon>Actinomycetota</taxon>
        <taxon>Actinomycetes</taxon>
        <taxon>Kitasatosporales</taxon>
        <taxon>Streptomycetaceae</taxon>
        <taxon>Streptomyces</taxon>
    </lineage>
</organism>
<evidence type="ECO:0000259" key="4">
    <source>
        <dbReference type="PROSITE" id="PS50995"/>
    </source>
</evidence>
<evidence type="ECO:0000256" key="2">
    <source>
        <dbReference type="ARBA" id="ARBA00023125"/>
    </source>
</evidence>
<keyword evidence="6" id="KW-1185">Reference proteome</keyword>
<keyword evidence="3" id="KW-0804">Transcription</keyword>
<dbReference type="InterPro" id="IPR023187">
    <property type="entry name" value="Tscrpt_reg_MarR-type_CS"/>
</dbReference>
<dbReference type="EMBL" id="CP080647">
    <property type="protein sequence ID" value="QYX76584.1"/>
    <property type="molecule type" value="Genomic_DNA"/>
</dbReference>
<evidence type="ECO:0000313" key="6">
    <source>
        <dbReference type="Proteomes" id="UP000827138"/>
    </source>
</evidence>
<evidence type="ECO:0000313" key="5">
    <source>
        <dbReference type="EMBL" id="QYX76584.1"/>
    </source>
</evidence>
<name>A0ABX8XLF3_9ACTN</name>
<dbReference type="PRINTS" id="PR00598">
    <property type="entry name" value="HTHMARR"/>
</dbReference>
<accession>A0ABX8XLF3</accession>
<sequence>MTETDRELATVLGALHLEMSAIYAEVSRAFELTAQQVELLCQLNGASPSLGELARALGCDKSNITGMADRLARRGLVRREADPYDRRISRLTRTEQGEALGEAMEAAIAQRVGERCVGLSAADRQQLIALSRRALAALGKIR</sequence>
<feature type="domain" description="HTH marR-type" evidence="4">
    <location>
        <begin position="5"/>
        <end position="136"/>
    </location>
</feature>
<dbReference type="Proteomes" id="UP000827138">
    <property type="component" value="Chromosome"/>
</dbReference>
<dbReference type="PANTHER" id="PTHR33164">
    <property type="entry name" value="TRANSCRIPTIONAL REGULATOR, MARR FAMILY"/>
    <property type="match status" value="1"/>
</dbReference>
<dbReference type="PROSITE" id="PS50995">
    <property type="entry name" value="HTH_MARR_2"/>
    <property type="match status" value="1"/>
</dbReference>